<sequence length="71" mass="6834">MQELNLSEVEAVGGGVEWGAVGTSALAGGLLGVMAGGVIGGITGALIGGGKEIFLQRVVPTASLAGRVEAL</sequence>
<name>A0A941DPH8_9BURK</name>
<keyword evidence="1" id="KW-0472">Membrane</keyword>
<feature type="transmembrane region" description="Helical" evidence="1">
    <location>
        <begin position="25"/>
        <end position="47"/>
    </location>
</feature>
<keyword evidence="1" id="KW-0812">Transmembrane</keyword>
<evidence type="ECO:0008006" key="4">
    <source>
        <dbReference type="Google" id="ProtNLM"/>
    </source>
</evidence>
<accession>A0A941DPH8</accession>
<dbReference type="RefSeq" id="WP_212688608.1">
    <property type="nucleotide sequence ID" value="NZ_JAGSPN010000011.1"/>
</dbReference>
<organism evidence="2 3">
    <name type="scientific">Undibacterium luofuense</name>
    <dbReference type="NCBI Taxonomy" id="2828733"/>
    <lineage>
        <taxon>Bacteria</taxon>
        <taxon>Pseudomonadati</taxon>
        <taxon>Pseudomonadota</taxon>
        <taxon>Betaproteobacteria</taxon>
        <taxon>Burkholderiales</taxon>
        <taxon>Oxalobacteraceae</taxon>
        <taxon>Undibacterium</taxon>
    </lineage>
</organism>
<dbReference type="AlphaFoldDB" id="A0A941DPH8"/>
<gene>
    <name evidence="2" type="ORF">KDM89_14300</name>
</gene>
<dbReference type="Proteomes" id="UP000680067">
    <property type="component" value="Unassembled WGS sequence"/>
</dbReference>
<evidence type="ECO:0000313" key="2">
    <source>
        <dbReference type="EMBL" id="MBR7783322.1"/>
    </source>
</evidence>
<protein>
    <recommendedName>
        <fullName evidence="4">Bacteriocin</fullName>
    </recommendedName>
</protein>
<evidence type="ECO:0000313" key="3">
    <source>
        <dbReference type="Proteomes" id="UP000680067"/>
    </source>
</evidence>
<keyword evidence="1" id="KW-1133">Transmembrane helix</keyword>
<proteinExistence type="predicted"/>
<keyword evidence="3" id="KW-1185">Reference proteome</keyword>
<reference evidence="2" key="1">
    <citation type="submission" date="2021-04" db="EMBL/GenBank/DDBJ databases">
        <title>novel species isolated from subtropical streams in China.</title>
        <authorList>
            <person name="Lu H."/>
        </authorList>
    </citation>
    <scope>NUCLEOTIDE SEQUENCE</scope>
    <source>
        <strain evidence="2">LFS511W</strain>
    </source>
</reference>
<evidence type="ECO:0000256" key="1">
    <source>
        <dbReference type="SAM" id="Phobius"/>
    </source>
</evidence>
<comment type="caution">
    <text evidence="2">The sequence shown here is derived from an EMBL/GenBank/DDBJ whole genome shotgun (WGS) entry which is preliminary data.</text>
</comment>
<dbReference type="EMBL" id="JAGSPN010000011">
    <property type="protein sequence ID" value="MBR7783322.1"/>
    <property type="molecule type" value="Genomic_DNA"/>
</dbReference>